<keyword evidence="7" id="KW-1185">Reference proteome</keyword>
<dbReference type="Proteomes" id="UP001652625">
    <property type="component" value="Chromosome 10"/>
</dbReference>
<dbReference type="CDD" id="cd08047">
    <property type="entry name" value="TAF7"/>
    <property type="match status" value="1"/>
</dbReference>
<name>A0ABM4CQT5_HYDVU</name>
<evidence type="ECO:0000256" key="4">
    <source>
        <dbReference type="ARBA" id="ARBA00023163"/>
    </source>
</evidence>
<dbReference type="Pfam" id="PF04658">
    <property type="entry name" value="TAFII55_N"/>
    <property type="match status" value="1"/>
</dbReference>
<evidence type="ECO:0000256" key="1">
    <source>
        <dbReference type="ARBA" id="ARBA00004123"/>
    </source>
</evidence>
<keyword evidence="5" id="KW-0539">Nucleus</keyword>
<comment type="subcellular location">
    <subcellularLocation>
        <location evidence="1">Nucleus</location>
    </subcellularLocation>
</comment>
<evidence type="ECO:0000256" key="3">
    <source>
        <dbReference type="ARBA" id="ARBA00023015"/>
    </source>
</evidence>
<dbReference type="PANTHER" id="PTHR12228:SF0">
    <property type="entry name" value="TATA-BOX BINDING PROTEIN ASSOCIATED FACTOR 7"/>
    <property type="match status" value="1"/>
</dbReference>
<evidence type="ECO:0000313" key="8">
    <source>
        <dbReference type="RefSeq" id="XP_065664228.1"/>
    </source>
</evidence>
<keyword evidence="3" id="KW-0805">Transcription regulation</keyword>
<dbReference type="RefSeq" id="XP_065664228.1">
    <property type="nucleotide sequence ID" value="XM_065808156.1"/>
</dbReference>
<sequence>MSSNKLKSKSKEGKSKIKYEIPKLTELENEIVLRMPEPYSSSLRDALQSGGLKDRLQIDFEEDARHATVKFDKVVFAAKLYDLPCIVETWKTFDKKSLWKTGDMCQVLICKDPDEPDSSSEEEENLSMDYIKRKLQETKKYQYAHGLTPPLKNVRKRRFRKTAKQKYIDAPEIEKEVKRLLRADVSAVDVKFEIINDELESKKLDKEEEIDIGGPTLEQFNENSNFSMFSDDIALDEGDILPDISSSDEEENTEINEIKKEKSHMHIEYEKKLMEIREKKLEQEMRVRKAANPFLKQRFQTELDNLKQQEEKFIAEMEELNL</sequence>
<organism evidence="7 8">
    <name type="scientific">Hydra vulgaris</name>
    <name type="common">Hydra</name>
    <name type="synonym">Hydra attenuata</name>
    <dbReference type="NCBI Taxonomy" id="6087"/>
    <lineage>
        <taxon>Eukaryota</taxon>
        <taxon>Metazoa</taxon>
        <taxon>Cnidaria</taxon>
        <taxon>Hydrozoa</taxon>
        <taxon>Hydroidolina</taxon>
        <taxon>Anthoathecata</taxon>
        <taxon>Aplanulata</taxon>
        <taxon>Hydridae</taxon>
        <taxon>Hydra</taxon>
    </lineage>
</organism>
<feature type="domain" description="TAFII55 protein conserved region" evidence="6">
    <location>
        <begin position="27"/>
        <end position="189"/>
    </location>
</feature>
<dbReference type="SMART" id="SM01370">
    <property type="entry name" value="TAFII55_N"/>
    <property type="match status" value="1"/>
</dbReference>
<comment type="similarity">
    <text evidence="2">Belongs to the TAF7 family.</text>
</comment>
<dbReference type="InterPro" id="IPR006751">
    <property type="entry name" value="TAFII55_prot_cons_reg"/>
</dbReference>
<dbReference type="PANTHER" id="PTHR12228">
    <property type="entry name" value="TRANSCRIPTION INITIATION FACTOR TFIID 55 KD SUBUNIT-RELATED"/>
    <property type="match status" value="1"/>
</dbReference>
<evidence type="ECO:0000259" key="6">
    <source>
        <dbReference type="SMART" id="SM01370"/>
    </source>
</evidence>
<keyword evidence="4" id="KW-0804">Transcription</keyword>
<accession>A0ABM4CQT5</accession>
<protein>
    <submittedName>
        <fullName evidence="8">Transcription initiation factor TFIID subunit 7</fullName>
    </submittedName>
</protein>
<dbReference type="GeneID" id="100209488"/>
<gene>
    <name evidence="8" type="primary">LOC100209488</name>
</gene>
<evidence type="ECO:0000256" key="5">
    <source>
        <dbReference type="ARBA" id="ARBA00023242"/>
    </source>
</evidence>
<evidence type="ECO:0000256" key="2">
    <source>
        <dbReference type="ARBA" id="ARBA00009368"/>
    </source>
</evidence>
<evidence type="ECO:0000313" key="7">
    <source>
        <dbReference type="Proteomes" id="UP001652625"/>
    </source>
</evidence>
<reference evidence="8" key="1">
    <citation type="submission" date="2025-08" db="UniProtKB">
        <authorList>
            <consortium name="RefSeq"/>
        </authorList>
    </citation>
    <scope>IDENTIFICATION</scope>
</reference>
<dbReference type="InterPro" id="IPR037817">
    <property type="entry name" value="TAF7"/>
</dbReference>
<proteinExistence type="inferred from homology"/>